<keyword evidence="5" id="KW-0698">rRNA processing</keyword>
<dbReference type="EC" id="2.1.1.193" evidence="3"/>
<sequence length="317" mass="34505">MFAQGLTLLKSRSAFGENRLSHVFSRQSTRVALRRLSCAHRLFVPSSELDAVECAGSLELPPNEQQHVRSRRLKDGTMVELFDGSGRLAAGQLACRGRAVEALRWLPTDTGATEVPSMQQVLSVSCVVATPKSTQRADWMIEKLNELGVSGYRHLACRRVEVDAPQIEKRAAVRWQHVSIAAAKQSLRRTLLDCGLADANATVTRMAHWFPSPVVTLEDLVRQMSVTASEDVVFLLAKPDARRTLASWRRAHSPVLSPSERWTSPRQVVCVVGPEGGLSSDEEDALLQAGAIGVSLGAQRLRTETAAVALAAALLIA</sequence>
<evidence type="ECO:0000256" key="10">
    <source>
        <dbReference type="ARBA" id="ARBA00047944"/>
    </source>
</evidence>
<gene>
    <name evidence="12" type="ORF">F1559_004116</name>
</gene>
<feature type="domain" description="Ribosomal RNA small subunit methyltransferase E methyltransferase" evidence="11">
    <location>
        <begin position="231"/>
        <end position="314"/>
    </location>
</feature>
<evidence type="ECO:0000259" key="11">
    <source>
        <dbReference type="Pfam" id="PF04452"/>
    </source>
</evidence>
<dbReference type="AlphaFoldDB" id="A0A7J7ILD3"/>
<evidence type="ECO:0000313" key="13">
    <source>
        <dbReference type="Proteomes" id="UP000530660"/>
    </source>
</evidence>
<proteinExistence type="inferred from homology"/>
<dbReference type="Proteomes" id="UP000530660">
    <property type="component" value="Unassembled WGS sequence"/>
</dbReference>
<dbReference type="Gene3D" id="3.40.1280.10">
    <property type="match status" value="1"/>
</dbReference>
<dbReference type="InterPro" id="IPR029028">
    <property type="entry name" value="Alpha/beta_knot_MTases"/>
</dbReference>
<keyword evidence="8" id="KW-0949">S-adenosyl-L-methionine</keyword>
<dbReference type="GO" id="GO:0070475">
    <property type="term" value="P:rRNA base methylation"/>
    <property type="evidence" value="ECO:0007669"/>
    <property type="project" value="TreeGrafter"/>
</dbReference>
<dbReference type="GO" id="GO:0005737">
    <property type="term" value="C:cytoplasm"/>
    <property type="evidence" value="ECO:0007669"/>
    <property type="project" value="UniProtKB-SubCell"/>
</dbReference>
<evidence type="ECO:0000256" key="7">
    <source>
        <dbReference type="ARBA" id="ARBA00022679"/>
    </source>
</evidence>
<keyword evidence="7" id="KW-0808">Transferase</keyword>
<dbReference type="OrthoDB" id="3465at2759"/>
<comment type="subcellular location">
    <subcellularLocation>
        <location evidence="1">Cytoplasm</location>
    </subcellularLocation>
</comment>
<dbReference type="SUPFAM" id="SSF75217">
    <property type="entry name" value="alpha/beta knot"/>
    <property type="match status" value="1"/>
</dbReference>
<dbReference type="InterPro" id="IPR029026">
    <property type="entry name" value="tRNA_m1G_MTases_N"/>
</dbReference>
<evidence type="ECO:0000313" key="12">
    <source>
        <dbReference type="EMBL" id="KAF6003936.1"/>
    </source>
</evidence>
<dbReference type="PANTHER" id="PTHR30027">
    <property type="entry name" value="RIBOSOMAL RNA SMALL SUBUNIT METHYLTRANSFERASE E"/>
    <property type="match status" value="1"/>
</dbReference>
<dbReference type="Gene3D" id="2.40.240.20">
    <property type="entry name" value="Hypothetical PUA domain-like, domain 1"/>
    <property type="match status" value="1"/>
</dbReference>
<comment type="catalytic activity">
    <reaction evidence="10">
        <text>uridine(1498) in 16S rRNA + S-adenosyl-L-methionine = N(3)-methyluridine(1498) in 16S rRNA + S-adenosyl-L-homocysteine + H(+)</text>
        <dbReference type="Rhea" id="RHEA:42920"/>
        <dbReference type="Rhea" id="RHEA-COMP:10283"/>
        <dbReference type="Rhea" id="RHEA-COMP:10284"/>
        <dbReference type="ChEBI" id="CHEBI:15378"/>
        <dbReference type="ChEBI" id="CHEBI:57856"/>
        <dbReference type="ChEBI" id="CHEBI:59789"/>
        <dbReference type="ChEBI" id="CHEBI:65315"/>
        <dbReference type="ChEBI" id="CHEBI:74502"/>
        <dbReference type="EC" id="2.1.1.193"/>
    </reaction>
</comment>
<keyword evidence="13" id="KW-1185">Reference proteome</keyword>
<keyword evidence="6" id="KW-0489">Methyltransferase</keyword>
<reference evidence="12 13" key="1">
    <citation type="journal article" date="2020" name="J. Phycol.">
        <title>Comparative genome analysis reveals Cyanidiococcus gen. nov., a new extremophilic red algal genus sister to Cyanidioschyzon (Cyanidioschyzonaceae, Rhodophyta).</title>
        <authorList>
            <person name="Liu S.-L."/>
            <person name="Chiang Y.-R."/>
            <person name="Yoon H.S."/>
            <person name="Fu H.-Y."/>
        </authorList>
    </citation>
    <scope>NUCLEOTIDE SEQUENCE [LARGE SCALE GENOMIC DNA]</scope>
    <source>
        <strain evidence="12 13">THAL066</strain>
    </source>
</reference>
<evidence type="ECO:0000256" key="1">
    <source>
        <dbReference type="ARBA" id="ARBA00004496"/>
    </source>
</evidence>
<dbReference type="GO" id="GO:0070042">
    <property type="term" value="F:rRNA (uridine-N3-)-methyltransferase activity"/>
    <property type="evidence" value="ECO:0007669"/>
    <property type="project" value="TreeGrafter"/>
</dbReference>
<dbReference type="PANTHER" id="PTHR30027:SF3">
    <property type="entry name" value="16S RRNA (URACIL(1498)-N(3))-METHYLTRANSFERASE"/>
    <property type="match status" value="1"/>
</dbReference>
<comment type="function">
    <text evidence="9">Specifically methylates the N3 position of the uracil ring of uridine 1498 (m3U1498) in 16S rRNA. Acts on the fully assembled 30S ribosomal subunit.</text>
</comment>
<evidence type="ECO:0000256" key="3">
    <source>
        <dbReference type="ARBA" id="ARBA00012328"/>
    </source>
</evidence>
<evidence type="ECO:0000256" key="2">
    <source>
        <dbReference type="ARBA" id="ARBA00005528"/>
    </source>
</evidence>
<evidence type="ECO:0000256" key="5">
    <source>
        <dbReference type="ARBA" id="ARBA00022552"/>
    </source>
</evidence>
<dbReference type="Pfam" id="PF04452">
    <property type="entry name" value="Methyltrans_RNA"/>
    <property type="match status" value="2"/>
</dbReference>
<dbReference type="InterPro" id="IPR006700">
    <property type="entry name" value="RsmE"/>
</dbReference>
<keyword evidence="4" id="KW-0963">Cytoplasm</keyword>
<comment type="caution">
    <text evidence="12">The sequence shown here is derived from an EMBL/GenBank/DDBJ whole genome shotgun (WGS) entry which is preliminary data.</text>
</comment>
<evidence type="ECO:0000256" key="4">
    <source>
        <dbReference type="ARBA" id="ARBA00022490"/>
    </source>
</evidence>
<evidence type="ECO:0000256" key="6">
    <source>
        <dbReference type="ARBA" id="ARBA00022603"/>
    </source>
</evidence>
<dbReference type="CDD" id="cd18084">
    <property type="entry name" value="RsmE-like"/>
    <property type="match status" value="1"/>
</dbReference>
<evidence type="ECO:0000256" key="9">
    <source>
        <dbReference type="ARBA" id="ARBA00025699"/>
    </source>
</evidence>
<protein>
    <recommendedName>
        <fullName evidence="3">16S rRNA (uracil(1498)-N(3))-methyltransferase</fullName>
        <ecNumber evidence="3">2.1.1.193</ecNumber>
    </recommendedName>
</protein>
<organism evidence="12 13">
    <name type="scientific">Cyanidiococcus yangmingshanensis</name>
    <dbReference type="NCBI Taxonomy" id="2690220"/>
    <lineage>
        <taxon>Eukaryota</taxon>
        <taxon>Rhodophyta</taxon>
        <taxon>Bangiophyceae</taxon>
        <taxon>Cyanidiales</taxon>
        <taxon>Cyanidiaceae</taxon>
        <taxon>Cyanidiococcus</taxon>
    </lineage>
</organism>
<feature type="domain" description="Ribosomal RNA small subunit methyltransferase E methyltransferase" evidence="11">
    <location>
        <begin position="122"/>
        <end position="192"/>
    </location>
</feature>
<comment type="similarity">
    <text evidence="2">Belongs to the RNA methyltransferase RsmE family.</text>
</comment>
<dbReference type="EMBL" id="VWRR01000005">
    <property type="protein sequence ID" value="KAF6003936.1"/>
    <property type="molecule type" value="Genomic_DNA"/>
</dbReference>
<dbReference type="InterPro" id="IPR046886">
    <property type="entry name" value="RsmE_MTase_dom"/>
</dbReference>
<accession>A0A7J7ILD3</accession>
<name>A0A7J7ILD3_9RHOD</name>
<evidence type="ECO:0000256" key="8">
    <source>
        <dbReference type="ARBA" id="ARBA00022691"/>
    </source>
</evidence>